<accession>A0A0J6S133</accession>
<dbReference type="AlphaFoldDB" id="A0A0J6S133"/>
<dbReference type="EMBL" id="LABY01000398">
    <property type="protein sequence ID" value="KMO27272.1"/>
    <property type="molecule type" value="Genomic_DNA"/>
</dbReference>
<keyword evidence="1" id="KW-0472">Membrane</keyword>
<name>A0A0J6S133_9HYPH</name>
<keyword evidence="3" id="KW-1185">Reference proteome</keyword>
<dbReference type="PATRIC" id="fig|298794.3.peg.5491"/>
<comment type="caution">
    <text evidence="2">The sequence shown here is derived from an EMBL/GenBank/DDBJ whole genome shotgun (WGS) entry which is preliminary data.</text>
</comment>
<reference evidence="2 3" key="1">
    <citation type="submission" date="2015-03" db="EMBL/GenBank/DDBJ databases">
        <title>Genome sequencing of Methylobacterium variabile DSM 16961.</title>
        <authorList>
            <person name="Chaudhry V."/>
            <person name="Patil P.B."/>
        </authorList>
    </citation>
    <scope>NUCLEOTIDE SEQUENCE [LARGE SCALE GENOMIC DNA]</scope>
    <source>
        <strain evidence="2 3">DSM 16961</strain>
    </source>
</reference>
<dbReference type="RefSeq" id="WP_048448594.1">
    <property type="nucleotide sequence ID" value="NZ_LABY01000398.1"/>
</dbReference>
<gene>
    <name evidence="2" type="ORF">VQ02_33530</name>
</gene>
<feature type="transmembrane region" description="Helical" evidence="1">
    <location>
        <begin position="37"/>
        <end position="61"/>
    </location>
</feature>
<dbReference type="Proteomes" id="UP000035955">
    <property type="component" value="Unassembled WGS sequence"/>
</dbReference>
<keyword evidence="1" id="KW-1133">Transmembrane helix</keyword>
<sequence length="65" mass="6563">MRPEIHFDGRLPHITLGVTPPAADNDLEQSASAARGVLGAGLLILTTVGGIVLGCVLAFLAGRAA</sequence>
<protein>
    <submittedName>
        <fullName evidence="2">Uncharacterized protein</fullName>
    </submittedName>
</protein>
<evidence type="ECO:0000256" key="1">
    <source>
        <dbReference type="SAM" id="Phobius"/>
    </source>
</evidence>
<keyword evidence="1" id="KW-0812">Transmembrane</keyword>
<evidence type="ECO:0000313" key="3">
    <source>
        <dbReference type="Proteomes" id="UP000035955"/>
    </source>
</evidence>
<organism evidence="2 3">
    <name type="scientific">Methylobacterium variabile</name>
    <dbReference type="NCBI Taxonomy" id="298794"/>
    <lineage>
        <taxon>Bacteria</taxon>
        <taxon>Pseudomonadati</taxon>
        <taxon>Pseudomonadota</taxon>
        <taxon>Alphaproteobacteria</taxon>
        <taxon>Hyphomicrobiales</taxon>
        <taxon>Methylobacteriaceae</taxon>
        <taxon>Methylobacterium</taxon>
    </lineage>
</organism>
<proteinExistence type="predicted"/>
<evidence type="ECO:0000313" key="2">
    <source>
        <dbReference type="EMBL" id="KMO27272.1"/>
    </source>
</evidence>